<dbReference type="Proteomes" id="UP001589750">
    <property type="component" value="Unassembled WGS sequence"/>
</dbReference>
<gene>
    <name evidence="2" type="ORF">ACFFRI_06645</name>
</gene>
<evidence type="ECO:0000313" key="3">
    <source>
        <dbReference type="Proteomes" id="UP001589750"/>
    </source>
</evidence>
<dbReference type="EMBL" id="JBHMDG010000008">
    <property type="protein sequence ID" value="MFB9312719.1"/>
    <property type="molecule type" value="Genomic_DNA"/>
</dbReference>
<comment type="caution">
    <text evidence="2">The sequence shown here is derived from an EMBL/GenBank/DDBJ whole genome shotgun (WGS) entry which is preliminary data.</text>
</comment>
<sequence length="159" mass="16799">MPMPEAASSPCPAADPRVVLGYDGSTSGVEVLRWAAAQARARSCTLEVVACWPDPGELFVHEVPGHFSSPRNRAVADLEHAMEVTREDCVGVEVVTTVANAHPVDALVSRCSPCDLLVVGASDGRKPRQGLAVDQLCSLLAPCRVVVVETAGRPMRATE</sequence>
<dbReference type="Gene3D" id="3.40.50.620">
    <property type="entry name" value="HUPs"/>
    <property type="match status" value="1"/>
</dbReference>
<organism evidence="2 3">
    <name type="scientific">Nocardioides plantarum</name>
    <dbReference type="NCBI Taxonomy" id="29299"/>
    <lineage>
        <taxon>Bacteria</taxon>
        <taxon>Bacillati</taxon>
        <taxon>Actinomycetota</taxon>
        <taxon>Actinomycetes</taxon>
        <taxon>Propionibacteriales</taxon>
        <taxon>Nocardioidaceae</taxon>
        <taxon>Nocardioides</taxon>
    </lineage>
</organism>
<evidence type="ECO:0000313" key="2">
    <source>
        <dbReference type="EMBL" id="MFB9312719.1"/>
    </source>
</evidence>
<name>A0ABV5K7J8_9ACTN</name>
<feature type="domain" description="UspA" evidence="1">
    <location>
        <begin position="17"/>
        <end position="148"/>
    </location>
</feature>
<accession>A0ABV5K7J8</accession>
<proteinExistence type="predicted"/>
<dbReference type="InterPro" id="IPR006016">
    <property type="entry name" value="UspA"/>
</dbReference>
<dbReference type="InterPro" id="IPR014729">
    <property type="entry name" value="Rossmann-like_a/b/a_fold"/>
</dbReference>
<protein>
    <submittedName>
        <fullName evidence="2">Universal stress protein</fullName>
    </submittedName>
</protein>
<evidence type="ECO:0000259" key="1">
    <source>
        <dbReference type="Pfam" id="PF00582"/>
    </source>
</evidence>
<dbReference type="RefSeq" id="WP_140008113.1">
    <property type="nucleotide sequence ID" value="NZ_JBHSJS010000001.1"/>
</dbReference>
<dbReference type="SUPFAM" id="SSF52402">
    <property type="entry name" value="Adenine nucleotide alpha hydrolases-like"/>
    <property type="match status" value="1"/>
</dbReference>
<keyword evidence="3" id="KW-1185">Reference proteome</keyword>
<reference evidence="2 3" key="1">
    <citation type="submission" date="2024-09" db="EMBL/GenBank/DDBJ databases">
        <authorList>
            <person name="Sun Q."/>
            <person name="Mori K."/>
        </authorList>
    </citation>
    <scope>NUCLEOTIDE SEQUENCE [LARGE SCALE GENOMIC DNA]</scope>
    <source>
        <strain evidence="2 3">JCM 9626</strain>
    </source>
</reference>
<dbReference type="Pfam" id="PF00582">
    <property type="entry name" value="Usp"/>
    <property type="match status" value="1"/>
</dbReference>